<evidence type="ECO:0000259" key="2">
    <source>
        <dbReference type="Pfam" id="PF20266"/>
    </source>
</evidence>
<dbReference type="AlphaFoldDB" id="A0A6A4X4F8"/>
<dbReference type="PANTHER" id="PTHR10656:SF42">
    <property type="entry name" value="CYCLIC GMP-AMP SYNTHASE-LIKE PROTEIN-RELATED"/>
    <property type="match status" value="1"/>
</dbReference>
<dbReference type="InterPro" id="IPR046906">
    <property type="entry name" value="Mab-21_HhH/H2TH-like"/>
</dbReference>
<evidence type="ECO:0000313" key="3">
    <source>
        <dbReference type="EMBL" id="KAF0310864.1"/>
    </source>
</evidence>
<evidence type="ECO:0000313" key="4">
    <source>
        <dbReference type="Proteomes" id="UP000440578"/>
    </source>
</evidence>
<reference evidence="3 4" key="1">
    <citation type="submission" date="2019-07" db="EMBL/GenBank/DDBJ databases">
        <title>Draft genome assembly of a fouling barnacle, Amphibalanus amphitrite (Darwin, 1854): The first reference genome for Thecostraca.</title>
        <authorList>
            <person name="Kim W."/>
        </authorList>
    </citation>
    <scope>NUCLEOTIDE SEQUENCE [LARGE SCALE GENOMIC DNA]</scope>
    <source>
        <strain evidence="3">SNU_AA5</strain>
        <tissue evidence="3">Soma without cirri and trophi</tissue>
    </source>
</reference>
<name>A0A6A4X4F8_AMPAM</name>
<feature type="domain" description="Mab-21-like HhH/H2TH-like" evidence="2">
    <location>
        <begin position="105"/>
        <end position="180"/>
    </location>
</feature>
<gene>
    <name evidence="3" type="ORF">FJT64_018268</name>
</gene>
<evidence type="ECO:0000256" key="1">
    <source>
        <dbReference type="ARBA" id="ARBA00008307"/>
    </source>
</evidence>
<organism evidence="3 4">
    <name type="scientific">Amphibalanus amphitrite</name>
    <name type="common">Striped barnacle</name>
    <name type="synonym">Balanus amphitrite</name>
    <dbReference type="NCBI Taxonomy" id="1232801"/>
    <lineage>
        <taxon>Eukaryota</taxon>
        <taxon>Metazoa</taxon>
        <taxon>Ecdysozoa</taxon>
        <taxon>Arthropoda</taxon>
        <taxon>Crustacea</taxon>
        <taxon>Multicrustacea</taxon>
        <taxon>Cirripedia</taxon>
        <taxon>Thoracica</taxon>
        <taxon>Thoracicalcarea</taxon>
        <taxon>Balanomorpha</taxon>
        <taxon>Balanoidea</taxon>
        <taxon>Balanidae</taxon>
        <taxon>Amphibalaninae</taxon>
        <taxon>Amphibalanus</taxon>
    </lineage>
</organism>
<accession>A0A6A4X4F8</accession>
<dbReference type="OrthoDB" id="5962582at2759"/>
<dbReference type="Gene3D" id="1.10.1410.40">
    <property type="match status" value="1"/>
</dbReference>
<comment type="caution">
    <text evidence="3">The sequence shown here is derived from an EMBL/GenBank/DDBJ whole genome shotgun (WGS) entry which is preliminary data.</text>
</comment>
<protein>
    <recommendedName>
        <fullName evidence="2">Mab-21-like HhH/H2TH-like domain-containing protein</fullName>
    </recommendedName>
</protein>
<dbReference type="Proteomes" id="UP000440578">
    <property type="component" value="Unassembled WGS sequence"/>
</dbReference>
<dbReference type="Pfam" id="PF20266">
    <property type="entry name" value="Mab-21_C"/>
    <property type="match status" value="1"/>
</dbReference>
<keyword evidence="4" id="KW-1185">Reference proteome</keyword>
<dbReference type="EMBL" id="VIIS01000286">
    <property type="protein sequence ID" value="KAF0310864.1"/>
    <property type="molecule type" value="Genomic_DNA"/>
</dbReference>
<sequence length="311" mass="35837">MDRHMEGIEIKDKADGKASMEAVIGEDSVDIVLCLQYPEKIRDEFVNRERPSGQPSKDLVKKLSEMPIYLVGKSVPHPLIQKEGFRKSFSVLESKVIRSMTKPQRICLTLLKHCAAVTESDLCSYELKTAMMWLCERRAPELWTWDGMLESMMAVMDFLMQCAQRNSLPCYFDPDIELWQFKLTSVSTMRGFEVLKLRALLPRAIQLLLAGLLSSSQAPLMRHLLNLPLDAQQMLWCCWKRRVDDPFPGRPESGWRSSPDDLACGPYPQAVEGRLWSEGFLDTFRWESLPARCREPDWFAEHGWDTDSDEE</sequence>
<proteinExistence type="inferred from homology"/>
<dbReference type="PANTHER" id="PTHR10656">
    <property type="entry name" value="CELL FATE DETERMINING PROTEIN MAB21-RELATED"/>
    <property type="match status" value="1"/>
</dbReference>
<comment type="similarity">
    <text evidence="1">Belongs to the mab-21 family.</text>
</comment>